<evidence type="ECO:0000313" key="2">
    <source>
        <dbReference type="EMBL" id="EEH41994.2"/>
    </source>
</evidence>
<accession>C1GZH1</accession>
<dbReference type="EMBL" id="KN294000">
    <property type="protein sequence ID" value="EEH41994.2"/>
    <property type="molecule type" value="Genomic_DNA"/>
</dbReference>
<dbReference type="HOGENOM" id="CLU_2923252_0_0_1"/>
<evidence type="ECO:0000313" key="3">
    <source>
        <dbReference type="Proteomes" id="UP000002059"/>
    </source>
</evidence>
<dbReference type="KEGG" id="pbl:PAAG_03915"/>
<reference evidence="2 3" key="1">
    <citation type="journal article" date="2011" name="PLoS Genet.">
        <title>Comparative genomic analysis of human fungal pathogens causing paracoccidioidomycosis.</title>
        <authorList>
            <person name="Desjardins C.A."/>
            <person name="Champion M.D."/>
            <person name="Holder J.W."/>
            <person name="Muszewska A."/>
            <person name="Goldberg J."/>
            <person name="Bailao A.M."/>
            <person name="Brigido M.M."/>
            <person name="Ferreira M.E."/>
            <person name="Garcia A.M."/>
            <person name="Grynberg M."/>
            <person name="Gujja S."/>
            <person name="Heiman D.I."/>
            <person name="Henn M.R."/>
            <person name="Kodira C.D."/>
            <person name="Leon-Narvaez H."/>
            <person name="Longo L.V."/>
            <person name="Ma L.J."/>
            <person name="Malavazi I."/>
            <person name="Matsuo A.L."/>
            <person name="Morais F.V."/>
            <person name="Pereira M."/>
            <person name="Rodriguez-Brito S."/>
            <person name="Sakthikumar S."/>
            <person name="Salem-Izacc S.M."/>
            <person name="Sykes S.M."/>
            <person name="Teixeira M.M."/>
            <person name="Vallejo M.C."/>
            <person name="Walter M.E."/>
            <person name="Yandava C."/>
            <person name="Young S."/>
            <person name="Zeng Q."/>
            <person name="Zucker J."/>
            <person name="Felipe M.S."/>
            <person name="Goldman G.H."/>
            <person name="Haas B.J."/>
            <person name="McEwen J.G."/>
            <person name="Nino-Vega G."/>
            <person name="Puccia R."/>
            <person name="San-Blas G."/>
            <person name="Soares C.M."/>
            <person name="Birren B.W."/>
            <person name="Cuomo C.A."/>
        </authorList>
    </citation>
    <scope>NUCLEOTIDE SEQUENCE [LARGE SCALE GENOMIC DNA]</scope>
    <source>
        <strain evidence="3">ATCC MYA-826 / Pb01</strain>
    </source>
</reference>
<dbReference type="Proteomes" id="UP000002059">
    <property type="component" value="Partially assembled WGS sequence"/>
</dbReference>
<protein>
    <submittedName>
        <fullName evidence="2">Uncharacterized protein</fullName>
    </submittedName>
</protein>
<feature type="region of interest" description="Disordered" evidence="1">
    <location>
        <begin position="1"/>
        <end position="27"/>
    </location>
</feature>
<gene>
    <name evidence="2" type="ORF">PAAG_03915</name>
</gene>
<dbReference type="VEuPathDB" id="FungiDB:PAAG_03915"/>
<sequence>MDVQDAEIANDNVPQPKGPQNLKYGPYSEVDTAASSKIGDRRSLHEVVAVFEGWLFQNPTG</sequence>
<keyword evidence="3" id="KW-1185">Reference proteome</keyword>
<proteinExistence type="predicted"/>
<name>C1GZH1_PARBA</name>
<organism evidence="2 3">
    <name type="scientific">Paracoccidioides lutzii (strain ATCC MYA-826 / Pb01)</name>
    <name type="common">Paracoccidioides brasiliensis</name>
    <dbReference type="NCBI Taxonomy" id="502779"/>
    <lineage>
        <taxon>Eukaryota</taxon>
        <taxon>Fungi</taxon>
        <taxon>Dikarya</taxon>
        <taxon>Ascomycota</taxon>
        <taxon>Pezizomycotina</taxon>
        <taxon>Eurotiomycetes</taxon>
        <taxon>Eurotiomycetidae</taxon>
        <taxon>Onygenales</taxon>
        <taxon>Ajellomycetaceae</taxon>
        <taxon>Paracoccidioides</taxon>
    </lineage>
</organism>
<dbReference type="AlphaFoldDB" id="C1GZH1"/>
<dbReference type="GeneID" id="9097373"/>
<dbReference type="RefSeq" id="XP_002794322.2">
    <property type="nucleotide sequence ID" value="XM_002794276.2"/>
</dbReference>
<evidence type="ECO:0000256" key="1">
    <source>
        <dbReference type="SAM" id="MobiDB-lite"/>
    </source>
</evidence>